<sequence>MILNRIDLGTACTVRNSGETGILKKIYFYPTKYEIEFSDGNIRHYSSKDLEFEGIEQPEAKLQAPPVPKNGVGESWTAWNPFTGESVVKHHFSTTKDIMWQMITSLNMYNVWFYGIQRALPVLDIDRYVHKYSFTHLNLEPGSFFKIRPRTIAPYFKCRIITVEKEKEFGFTFRTSPLVSEYVQFTIEETELGVWVTCRRTSKGLFSFLTQFNWPAKSQILQKLDIIVPKVDFTKEDEQTDSSADSANQFGGFASRQDYIDYAINMGMENNMDFVNAIPEKPIRGMAKAGIVKAKRSGITPPKPDKPAGGASPASGGGIDALSSENLVAYLVNKGLDGDMDTVNAHKDKVIRGKAKSMIVKIKRGTFERPPMPQIPEASSGNTDAGETEDQLIERLIAKGLEGDMDEINALDNRALRGKIKSAIVKAKRAGK</sequence>
<evidence type="ECO:0000313" key="2">
    <source>
        <dbReference type="EMBL" id="SUZ48566.1"/>
    </source>
</evidence>
<organism evidence="2">
    <name type="scientific">marine metagenome</name>
    <dbReference type="NCBI Taxonomy" id="408172"/>
    <lineage>
        <taxon>unclassified sequences</taxon>
        <taxon>metagenomes</taxon>
        <taxon>ecological metagenomes</taxon>
    </lineage>
</organism>
<accession>A0A381N1V2</accession>
<feature type="region of interest" description="Disordered" evidence="1">
    <location>
        <begin position="295"/>
        <end position="317"/>
    </location>
</feature>
<evidence type="ECO:0000256" key="1">
    <source>
        <dbReference type="SAM" id="MobiDB-lite"/>
    </source>
</evidence>
<proteinExistence type="predicted"/>
<dbReference type="EMBL" id="UINC01000075">
    <property type="protein sequence ID" value="SUZ48566.1"/>
    <property type="molecule type" value="Genomic_DNA"/>
</dbReference>
<protein>
    <submittedName>
        <fullName evidence="2">Uncharacterized protein</fullName>
    </submittedName>
</protein>
<dbReference type="AlphaFoldDB" id="A0A381N1V2"/>
<reference evidence="2" key="1">
    <citation type="submission" date="2018-05" db="EMBL/GenBank/DDBJ databases">
        <authorList>
            <person name="Lanie J.A."/>
            <person name="Ng W.-L."/>
            <person name="Kazmierczak K.M."/>
            <person name="Andrzejewski T.M."/>
            <person name="Davidsen T.M."/>
            <person name="Wayne K.J."/>
            <person name="Tettelin H."/>
            <person name="Glass J.I."/>
            <person name="Rusch D."/>
            <person name="Podicherti R."/>
            <person name="Tsui H.-C.T."/>
            <person name="Winkler M.E."/>
        </authorList>
    </citation>
    <scope>NUCLEOTIDE SEQUENCE</scope>
</reference>
<gene>
    <name evidence="2" type="ORF">METZ01_LOCUS1420</name>
</gene>
<dbReference type="SUPFAM" id="SSF55961">
    <property type="entry name" value="Bet v1-like"/>
    <property type="match status" value="1"/>
</dbReference>
<feature type="region of interest" description="Disordered" evidence="1">
    <location>
        <begin position="368"/>
        <end position="387"/>
    </location>
</feature>
<name>A0A381N1V2_9ZZZZ</name>